<gene>
    <name evidence="2" type="ORF">GN244_ATG08688</name>
</gene>
<dbReference type="EMBL" id="WSZM01000180">
    <property type="protein sequence ID" value="KAF4039255.1"/>
    <property type="molecule type" value="Genomic_DNA"/>
</dbReference>
<reference evidence="2" key="1">
    <citation type="submission" date="2020-04" db="EMBL/GenBank/DDBJ databases">
        <title>Hybrid Assembly of Korean Phytophthora infestans isolates.</title>
        <authorList>
            <person name="Prokchorchik M."/>
            <person name="Lee Y."/>
            <person name="Seo J."/>
            <person name="Cho J.-H."/>
            <person name="Park Y.-E."/>
            <person name="Jang D.-C."/>
            <person name="Im J.-S."/>
            <person name="Choi J.-G."/>
            <person name="Park H.-J."/>
            <person name="Lee G.-B."/>
            <person name="Lee Y.-G."/>
            <person name="Hong S.-Y."/>
            <person name="Cho K."/>
            <person name="Sohn K.H."/>
        </authorList>
    </citation>
    <scope>NUCLEOTIDE SEQUENCE</scope>
    <source>
        <strain evidence="2">KR_1_A1</strain>
    </source>
</reference>
<evidence type="ECO:0000313" key="3">
    <source>
        <dbReference type="Proteomes" id="UP000602510"/>
    </source>
</evidence>
<accession>A0A833T4F9</accession>
<dbReference type="Proteomes" id="UP000602510">
    <property type="component" value="Unassembled WGS sequence"/>
</dbReference>
<feature type="region of interest" description="Disordered" evidence="1">
    <location>
        <begin position="53"/>
        <end position="97"/>
    </location>
</feature>
<evidence type="ECO:0000256" key="1">
    <source>
        <dbReference type="SAM" id="MobiDB-lite"/>
    </source>
</evidence>
<comment type="caution">
    <text evidence="2">The sequence shown here is derived from an EMBL/GenBank/DDBJ whole genome shotgun (WGS) entry which is preliminary data.</text>
</comment>
<sequence>MEHLRERFAPRSKTPGPSMILCTKARGRWYGFLWILHSALHCAFRNRQHHGAHSLSKVRAPFRQPTRATKRSSAEGVQDAEPAAKKQATTREQADTNVAESSLTTAYLLDKLPAATAKSSASLSAATQCTQNPQVAINVSEGNADGHVAVAIQVDCPSDTSDDKKTKKSTSKRADKDKGKRRVSYTVKQNCLVLHEILEDSGIFNRNEESKTQRWVKATSRVSEVLRKDIHRRRYASILMFLLKPTAKRWRRSSHSQLVSLTNQVMKSN</sequence>
<feature type="region of interest" description="Disordered" evidence="1">
    <location>
        <begin position="155"/>
        <end position="181"/>
    </location>
</feature>
<name>A0A833T4F9_PHYIN</name>
<organism evidence="2 3">
    <name type="scientific">Phytophthora infestans</name>
    <name type="common">Potato late blight agent</name>
    <name type="synonym">Botrytis infestans</name>
    <dbReference type="NCBI Taxonomy" id="4787"/>
    <lineage>
        <taxon>Eukaryota</taxon>
        <taxon>Sar</taxon>
        <taxon>Stramenopiles</taxon>
        <taxon>Oomycota</taxon>
        <taxon>Peronosporomycetes</taxon>
        <taxon>Peronosporales</taxon>
        <taxon>Peronosporaceae</taxon>
        <taxon>Phytophthora</taxon>
    </lineage>
</organism>
<dbReference type="AlphaFoldDB" id="A0A833T4F9"/>
<proteinExistence type="predicted"/>
<keyword evidence="3" id="KW-1185">Reference proteome</keyword>
<evidence type="ECO:0000313" key="2">
    <source>
        <dbReference type="EMBL" id="KAF4039255.1"/>
    </source>
</evidence>
<protein>
    <submittedName>
        <fullName evidence="2">Uncharacterized protein</fullName>
    </submittedName>
</protein>